<dbReference type="AlphaFoldDB" id="A0A4V2S3H4"/>
<organism evidence="3 4">
    <name type="scientific">Kribbella antiqua</name>
    <dbReference type="NCBI Taxonomy" id="2512217"/>
    <lineage>
        <taxon>Bacteria</taxon>
        <taxon>Bacillati</taxon>
        <taxon>Actinomycetota</taxon>
        <taxon>Actinomycetes</taxon>
        <taxon>Propionibacteriales</taxon>
        <taxon>Kribbellaceae</taxon>
        <taxon>Kribbella</taxon>
    </lineage>
</organism>
<evidence type="ECO:0000313" key="4">
    <source>
        <dbReference type="Proteomes" id="UP000295573"/>
    </source>
</evidence>
<dbReference type="InterPro" id="IPR011042">
    <property type="entry name" value="6-blade_b-propeller_TolB-like"/>
</dbReference>
<feature type="signal peptide" evidence="1">
    <location>
        <begin position="1"/>
        <end position="19"/>
    </location>
</feature>
<comment type="caution">
    <text evidence="3">The sequence shown here is derived from an EMBL/GenBank/DDBJ whole genome shotgun (WGS) entry which is preliminary data.</text>
</comment>
<evidence type="ECO:0000259" key="2">
    <source>
        <dbReference type="Pfam" id="PF08450"/>
    </source>
</evidence>
<dbReference type="EMBL" id="SLWR01000010">
    <property type="protein sequence ID" value="TCO44470.1"/>
    <property type="molecule type" value="Genomic_DNA"/>
</dbReference>
<proteinExistence type="predicted"/>
<protein>
    <submittedName>
        <fullName evidence="3">SMP-30/gluconolaconase/LRE-like protein</fullName>
    </submittedName>
</protein>
<dbReference type="Pfam" id="PF08450">
    <property type="entry name" value="SGL"/>
    <property type="match status" value="1"/>
</dbReference>
<dbReference type="OrthoDB" id="504981at2"/>
<name>A0A4V2S3H4_9ACTN</name>
<dbReference type="SUPFAM" id="SSF63829">
    <property type="entry name" value="Calcium-dependent phosphotriesterase"/>
    <property type="match status" value="1"/>
</dbReference>
<keyword evidence="4" id="KW-1185">Reference proteome</keyword>
<feature type="chain" id="PRO_5039563458" evidence="1">
    <location>
        <begin position="20"/>
        <end position="344"/>
    </location>
</feature>
<feature type="domain" description="SMP-30/Gluconolactonase/LRE-like region" evidence="2">
    <location>
        <begin position="61"/>
        <end position="225"/>
    </location>
</feature>
<accession>A0A4V2S3H4</accession>
<evidence type="ECO:0000313" key="3">
    <source>
        <dbReference type="EMBL" id="TCO44470.1"/>
    </source>
</evidence>
<dbReference type="InterPro" id="IPR013658">
    <property type="entry name" value="SGL"/>
</dbReference>
<evidence type="ECO:0000256" key="1">
    <source>
        <dbReference type="SAM" id="SignalP"/>
    </source>
</evidence>
<dbReference type="RefSeq" id="WP_132153500.1">
    <property type="nucleotide sequence ID" value="NZ_SLWR01000010.1"/>
</dbReference>
<reference evidence="3 4" key="1">
    <citation type="journal article" date="2015" name="Stand. Genomic Sci.">
        <title>Genomic Encyclopedia of Bacterial and Archaeal Type Strains, Phase III: the genomes of soil and plant-associated and newly described type strains.</title>
        <authorList>
            <person name="Whitman W.B."/>
            <person name="Woyke T."/>
            <person name="Klenk H.P."/>
            <person name="Zhou Y."/>
            <person name="Lilburn T.G."/>
            <person name="Beck B.J."/>
            <person name="De Vos P."/>
            <person name="Vandamme P."/>
            <person name="Eisen J.A."/>
            <person name="Garrity G."/>
            <person name="Hugenholtz P."/>
            <person name="Kyrpides N.C."/>
        </authorList>
    </citation>
    <scope>NUCLEOTIDE SEQUENCE [LARGE SCALE GENOMIC DNA]</scope>
    <source>
        <strain evidence="3 4">VKM Ac-2541</strain>
    </source>
</reference>
<dbReference type="PANTHER" id="PTHR31460">
    <property type="match status" value="1"/>
</dbReference>
<dbReference type="InterPro" id="IPR053224">
    <property type="entry name" value="Sensory_adhesion_molecule"/>
</dbReference>
<keyword evidence="1" id="KW-0732">Signal</keyword>
<dbReference type="Proteomes" id="UP000295573">
    <property type="component" value="Unassembled WGS sequence"/>
</dbReference>
<dbReference type="PANTHER" id="PTHR31460:SF3">
    <property type="entry name" value="MESOCENTIN"/>
    <property type="match status" value="1"/>
</dbReference>
<sequence>MKLHRLVAAAALVSLVSLAGLVGAGPASVLPASSASALPASPASAGDWPASIEGRAADRYPEGIAWDPTRQAFLVGSIATGRISVVGRDGVPHVLAQAPGVSTFGLHVDAVRNRFLVTYADIGSGERSSDATEYRQSGVGIYNLRTGRLERRIDLNTTRLNPAGGKHGANDLAIDARGNAYVTDPAADAIYKITPSGQASVLIRDDRLRSDTIGANGIVWDPAGYLLAVRYDIGRLFRISLHSRPRLTEVAIGTALVGGDGLALTRDRKLVAVTNKLGAAGNEAVTVLSSSDNYHSARVVTSVLWPVAGPTTGAVTPHGTYVLSGSLDVMLAGGQSDNFTIHRQ</sequence>
<dbReference type="Gene3D" id="2.120.10.30">
    <property type="entry name" value="TolB, C-terminal domain"/>
    <property type="match status" value="1"/>
</dbReference>
<gene>
    <name evidence="3" type="ORF">EV646_110184</name>
</gene>